<gene>
    <name evidence="2" type="ORF">LACBIDRAFT_333050</name>
</gene>
<dbReference type="AlphaFoldDB" id="B0DUP3"/>
<proteinExistence type="predicted"/>
<feature type="compositionally biased region" description="Polar residues" evidence="1">
    <location>
        <begin position="232"/>
        <end position="244"/>
    </location>
</feature>
<dbReference type="InterPro" id="IPR036910">
    <property type="entry name" value="HMG_box_dom_sf"/>
</dbReference>
<dbReference type="SUPFAM" id="SSF47095">
    <property type="entry name" value="HMG-box"/>
    <property type="match status" value="1"/>
</dbReference>
<dbReference type="GeneID" id="6083347"/>
<keyword evidence="3" id="KW-1185">Reference proteome</keyword>
<accession>B0DUP3</accession>
<dbReference type="OrthoDB" id="6247875at2759"/>
<reference evidence="2 3" key="1">
    <citation type="journal article" date="2008" name="Nature">
        <title>The genome of Laccaria bicolor provides insights into mycorrhizal symbiosis.</title>
        <authorList>
            <person name="Martin F."/>
            <person name="Aerts A."/>
            <person name="Ahren D."/>
            <person name="Brun A."/>
            <person name="Danchin E.G.J."/>
            <person name="Duchaussoy F."/>
            <person name="Gibon J."/>
            <person name="Kohler A."/>
            <person name="Lindquist E."/>
            <person name="Pereda V."/>
            <person name="Salamov A."/>
            <person name="Shapiro H.J."/>
            <person name="Wuyts J."/>
            <person name="Blaudez D."/>
            <person name="Buee M."/>
            <person name="Brokstein P."/>
            <person name="Canbaeck B."/>
            <person name="Cohen D."/>
            <person name="Courty P.E."/>
            <person name="Coutinho P.M."/>
            <person name="Delaruelle C."/>
            <person name="Detter J.C."/>
            <person name="Deveau A."/>
            <person name="DiFazio S."/>
            <person name="Duplessis S."/>
            <person name="Fraissinet-Tachet L."/>
            <person name="Lucic E."/>
            <person name="Frey-Klett P."/>
            <person name="Fourrey C."/>
            <person name="Feussner I."/>
            <person name="Gay G."/>
            <person name="Grimwood J."/>
            <person name="Hoegger P.J."/>
            <person name="Jain P."/>
            <person name="Kilaru S."/>
            <person name="Labbe J."/>
            <person name="Lin Y.C."/>
            <person name="Legue V."/>
            <person name="Le Tacon F."/>
            <person name="Marmeisse R."/>
            <person name="Melayah D."/>
            <person name="Montanini B."/>
            <person name="Muratet M."/>
            <person name="Nehls U."/>
            <person name="Niculita-Hirzel H."/>
            <person name="Oudot-Le Secq M.P."/>
            <person name="Peter M."/>
            <person name="Quesneville H."/>
            <person name="Rajashekar B."/>
            <person name="Reich M."/>
            <person name="Rouhier N."/>
            <person name="Schmutz J."/>
            <person name="Yin T."/>
            <person name="Chalot M."/>
            <person name="Henrissat B."/>
            <person name="Kuees U."/>
            <person name="Lucas S."/>
            <person name="Van de Peer Y."/>
            <person name="Podila G.K."/>
            <person name="Polle A."/>
            <person name="Pukkila P.J."/>
            <person name="Richardson P.M."/>
            <person name="Rouze P."/>
            <person name="Sanders I.R."/>
            <person name="Stajich J.E."/>
            <person name="Tunlid A."/>
            <person name="Tuskan G."/>
            <person name="Grigoriev I.V."/>
        </authorList>
    </citation>
    <scope>NUCLEOTIDE SEQUENCE [LARGE SCALE GENOMIC DNA]</scope>
    <source>
        <strain evidence="3">S238N-H82 / ATCC MYA-4686</strain>
    </source>
</reference>
<evidence type="ECO:0000256" key="1">
    <source>
        <dbReference type="SAM" id="MobiDB-lite"/>
    </source>
</evidence>
<dbReference type="KEGG" id="lbc:LACBIDRAFT_333050"/>
<evidence type="ECO:0000313" key="3">
    <source>
        <dbReference type="Proteomes" id="UP000001194"/>
    </source>
</evidence>
<sequence length="385" mass="43177">MLVIITPWTAYNSQSSCVPDVRTIVHDFLSISLIVITRLQMPPIQDYEVDSESAKDHVHLSKIIGMYWKSLLHEERESLEAKAVIAQAEHHNKYPDWRFRPGPTRCQISRSRMAVQSFEEEALGVAKRTLLTLVMPARGMKGKIEQKTKGKEESRCEKIANLLVEGRRAPIWERLRVGGNVDEGESSDYLSGSPSSVRPRRSRKTTIPDVDSIPRVTVTAHVETTPMRDVSQPDSTSTQIQSDDPSPPPVGLSAVPLIHLFKHTPSLPSSNPRLTLPASQITLPSDAASPGDWKASRIGTPGTPSLRRHPQKCNHRRYRRIIPAPLHSLYTLDISGGRMKKRVEGVGYPKRASVGGRRRVWKTRSLLDAVDMLHRLLVWYLIAAL</sequence>
<dbReference type="HOGENOM" id="CLU_717783_0_0_1"/>
<dbReference type="RefSeq" id="XP_001887652.1">
    <property type="nucleotide sequence ID" value="XM_001887617.1"/>
</dbReference>
<dbReference type="Gene3D" id="1.10.30.10">
    <property type="entry name" value="High mobility group box domain"/>
    <property type="match status" value="1"/>
</dbReference>
<dbReference type="InParanoid" id="B0DUP3"/>
<dbReference type="Proteomes" id="UP000001194">
    <property type="component" value="Unassembled WGS sequence"/>
</dbReference>
<feature type="region of interest" description="Disordered" evidence="1">
    <location>
        <begin position="182"/>
        <end position="249"/>
    </location>
</feature>
<organism evidence="3">
    <name type="scientific">Laccaria bicolor (strain S238N-H82 / ATCC MYA-4686)</name>
    <name type="common">Bicoloured deceiver</name>
    <name type="synonym">Laccaria laccata var. bicolor</name>
    <dbReference type="NCBI Taxonomy" id="486041"/>
    <lineage>
        <taxon>Eukaryota</taxon>
        <taxon>Fungi</taxon>
        <taxon>Dikarya</taxon>
        <taxon>Basidiomycota</taxon>
        <taxon>Agaricomycotina</taxon>
        <taxon>Agaricomycetes</taxon>
        <taxon>Agaricomycetidae</taxon>
        <taxon>Agaricales</taxon>
        <taxon>Agaricineae</taxon>
        <taxon>Hydnangiaceae</taxon>
        <taxon>Laccaria</taxon>
    </lineage>
</organism>
<dbReference type="EMBL" id="DS547137">
    <property type="protein sequence ID" value="EDR01576.1"/>
    <property type="molecule type" value="Genomic_DNA"/>
</dbReference>
<name>B0DUP3_LACBS</name>
<protein>
    <submittedName>
        <fullName evidence="2">Predicted protein</fullName>
    </submittedName>
</protein>
<evidence type="ECO:0000313" key="2">
    <source>
        <dbReference type="EMBL" id="EDR01576.1"/>
    </source>
</evidence>
<feature type="region of interest" description="Disordered" evidence="1">
    <location>
        <begin position="285"/>
        <end position="310"/>
    </location>
</feature>